<feature type="domain" description="Protein kinase" evidence="13">
    <location>
        <begin position="1412"/>
        <end position="1667"/>
    </location>
</feature>
<evidence type="ECO:0000259" key="15">
    <source>
        <dbReference type="PROSITE" id="PS50853"/>
    </source>
</evidence>
<dbReference type="FunFam" id="2.60.40.10:FF:001053">
    <property type="entry name" value="Uncharacterized protein, isoform D"/>
    <property type="match status" value="1"/>
</dbReference>
<evidence type="ECO:0000256" key="4">
    <source>
        <dbReference type="ARBA" id="ARBA00022527"/>
    </source>
</evidence>
<comment type="subcellular location">
    <subcellularLocation>
        <location evidence="1">Cytoplasm</location>
    </subcellularLocation>
</comment>
<dbReference type="SUPFAM" id="SSF56112">
    <property type="entry name" value="Protein kinase-like (PK-like)"/>
    <property type="match status" value="1"/>
</dbReference>
<dbReference type="Pfam" id="PF00069">
    <property type="entry name" value="Pkinase"/>
    <property type="match status" value="1"/>
</dbReference>
<feature type="domain" description="Ig-like" evidence="14">
    <location>
        <begin position="590"/>
        <end position="679"/>
    </location>
</feature>
<dbReference type="GO" id="GO:0030154">
    <property type="term" value="P:cell differentiation"/>
    <property type="evidence" value="ECO:0007669"/>
    <property type="project" value="UniProtKB-ARBA"/>
</dbReference>
<dbReference type="InterPro" id="IPR013098">
    <property type="entry name" value="Ig_I-set"/>
</dbReference>
<dbReference type="SUPFAM" id="SSF48726">
    <property type="entry name" value="Immunoglobulin"/>
    <property type="match status" value="9"/>
</dbReference>
<evidence type="ECO:0000259" key="13">
    <source>
        <dbReference type="PROSITE" id="PS50011"/>
    </source>
</evidence>
<dbReference type="Gene3D" id="2.60.40.10">
    <property type="entry name" value="Immunoglobulins"/>
    <property type="match status" value="11"/>
</dbReference>
<feature type="domain" description="Ig-like" evidence="14">
    <location>
        <begin position="259"/>
        <end position="341"/>
    </location>
</feature>
<dbReference type="InterPro" id="IPR013783">
    <property type="entry name" value="Ig-like_fold"/>
</dbReference>
<evidence type="ECO:0000256" key="10">
    <source>
        <dbReference type="ARBA" id="ARBA00023319"/>
    </source>
</evidence>
<dbReference type="Pfam" id="PF00041">
    <property type="entry name" value="fn3"/>
    <property type="match status" value="2"/>
</dbReference>
<feature type="region of interest" description="Disordered" evidence="12">
    <location>
        <begin position="1811"/>
        <end position="1846"/>
    </location>
</feature>
<feature type="domain" description="Ig-like" evidence="14">
    <location>
        <begin position="474"/>
        <end position="568"/>
    </location>
</feature>
<feature type="domain" description="Ig-like" evidence="14">
    <location>
        <begin position="138"/>
        <end position="230"/>
    </location>
</feature>
<dbReference type="GO" id="GO:0004674">
    <property type="term" value="F:protein serine/threonine kinase activity"/>
    <property type="evidence" value="ECO:0007669"/>
    <property type="project" value="UniProtKB-KW"/>
</dbReference>
<keyword evidence="5" id="KW-0808">Transferase</keyword>
<feature type="compositionally biased region" description="Basic and acidic residues" evidence="12">
    <location>
        <begin position="1819"/>
        <end position="1846"/>
    </location>
</feature>
<keyword evidence="10" id="KW-0393">Immunoglobulin domain</keyword>
<dbReference type="FunFam" id="2.60.40.10:FF:000612">
    <property type="entry name" value="palladin isoform X1"/>
    <property type="match status" value="1"/>
</dbReference>
<dbReference type="SMART" id="SM00408">
    <property type="entry name" value="IGc2"/>
    <property type="match status" value="8"/>
</dbReference>
<feature type="compositionally biased region" description="Basic and acidic residues" evidence="12">
    <location>
        <begin position="2006"/>
        <end position="2018"/>
    </location>
</feature>
<dbReference type="InterPro" id="IPR007110">
    <property type="entry name" value="Ig-like_dom"/>
</dbReference>
<dbReference type="SMART" id="SM00220">
    <property type="entry name" value="S_TKc"/>
    <property type="match status" value="1"/>
</dbReference>
<comment type="similarity">
    <text evidence="2">Belongs to the protein kinase superfamily. CAMK Ser/Thr protein kinase family.</text>
</comment>
<dbReference type="Gene3D" id="1.10.510.10">
    <property type="entry name" value="Transferase(Phosphotransferase) domain 1"/>
    <property type="match status" value="1"/>
</dbReference>
<keyword evidence="4" id="KW-0723">Serine/threonine-protein kinase</keyword>
<evidence type="ECO:0000256" key="11">
    <source>
        <dbReference type="PROSITE-ProRule" id="PRU10141"/>
    </source>
</evidence>
<dbReference type="GO" id="GO:0005524">
    <property type="term" value="F:ATP binding"/>
    <property type="evidence" value="ECO:0007669"/>
    <property type="project" value="UniProtKB-UniRule"/>
</dbReference>
<dbReference type="PROSITE" id="PS00107">
    <property type="entry name" value="PROTEIN_KINASE_ATP"/>
    <property type="match status" value="1"/>
</dbReference>
<accession>A0A9J6C2B0</accession>
<reference evidence="16" key="1">
    <citation type="submission" date="2021-03" db="EMBL/GenBank/DDBJ databases">
        <title>Chromosome level genome of the anhydrobiotic midge Polypedilum vanderplanki.</title>
        <authorList>
            <person name="Yoshida Y."/>
            <person name="Kikawada T."/>
            <person name="Gusev O."/>
        </authorList>
    </citation>
    <scope>NUCLEOTIDE SEQUENCE</scope>
    <source>
        <strain evidence="16">NIAS01</strain>
        <tissue evidence="16">Whole body or cell culture</tissue>
    </source>
</reference>
<dbReference type="OrthoDB" id="10260894at2759"/>
<dbReference type="CDD" id="cd00096">
    <property type="entry name" value="Ig"/>
    <property type="match status" value="2"/>
</dbReference>
<evidence type="ECO:0000256" key="7">
    <source>
        <dbReference type="ARBA" id="ARBA00022741"/>
    </source>
</evidence>
<dbReference type="Pfam" id="PF07679">
    <property type="entry name" value="I-set"/>
    <property type="match status" value="8"/>
</dbReference>
<dbReference type="GO" id="GO:0045989">
    <property type="term" value="P:positive regulation of striated muscle contraction"/>
    <property type="evidence" value="ECO:0007669"/>
    <property type="project" value="UniProtKB-ARBA"/>
</dbReference>
<feature type="domain" description="Ig-like" evidence="14">
    <location>
        <begin position="1170"/>
        <end position="1281"/>
    </location>
</feature>
<evidence type="ECO:0000256" key="12">
    <source>
        <dbReference type="SAM" id="MobiDB-lite"/>
    </source>
</evidence>
<dbReference type="InterPro" id="IPR000719">
    <property type="entry name" value="Prot_kinase_dom"/>
</dbReference>
<evidence type="ECO:0000259" key="14">
    <source>
        <dbReference type="PROSITE" id="PS50835"/>
    </source>
</evidence>
<dbReference type="InterPro" id="IPR011009">
    <property type="entry name" value="Kinase-like_dom_sf"/>
</dbReference>
<dbReference type="FunFam" id="2.60.40.10:FF:000425">
    <property type="entry name" value="Myosin light chain kinase"/>
    <property type="match status" value="1"/>
</dbReference>
<protein>
    <recommendedName>
        <fullName evidence="18">Myosin light chain kinase, smooth muscle</fullName>
    </recommendedName>
</protein>
<feature type="compositionally biased region" description="Low complexity" evidence="12">
    <location>
        <begin position="2020"/>
        <end position="2035"/>
    </location>
</feature>
<dbReference type="PROSITE" id="PS50853">
    <property type="entry name" value="FN3"/>
    <property type="match status" value="2"/>
</dbReference>
<dbReference type="PROSITE" id="PS50011">
    <property type="entry name" value="PROTEIN_KINASE_DOM"/>
    <property type="match status" value="1"/>
</dbReference>
<evidence type="ECO:0000256" key="1">
    <source>
        <dbReference type="ARBA" id="ARBA00004496"/>
    </source>
</evidence>
<dbReference type="FunFam" id="2.60.40.10:FF:001508">
    <property type="entry name" value="Uncharacterized protein, isoform D"/>
    <property type="match status" value="1"/>
</dbReference>
<dbReference type="GO" id="GO:0009653">
    <property type="term" value="P:anatomical structure morphogenesis"/>
    <property type="evidence" value="ECO:0007669"/>
    <property type="project" value="UniProtKB-ARBA"/>
</dbReference>
<keyword evidence="17" id="KW-1185">Reference proteome</keyword>
<evidence type="ECO:0000256" key="2">
    <source>
        <dbReference type="ARBA" id="ARBA00006692"/>
    </source>
</evidence>
<comment type="caution">
    <text evidence="16">The sequence shown here is derived from an EMBL/GenBank/DDBJ whole genome shotgun (WGS) entry which is preliminary data.</text>
</comment>
<dbReference type="InterPro" id="IPR003598">
    <property type="entry name" value="Ig_sub2"/>
</dbReference>
<keyword evidence="3" id="KW-0963">Cytoplasm</keyword>
<keyword evidence="8" id="KW-0418">Kinase</keyword>
<dbReference type="InterPro" id="IPR003961">
    <property type="entry name" value="FN3_dom"/>
</dbReference>
<feature type="binding site" evidence="11">
    <location>
        <position position="1441"/>
    </location>
    <ligand>
        <name>ATP</name>
        <dbReference type="ChEBI" id="CHEBI:30616"/>
    </ligand>
</feature>
<evidence type="ECO:0000256" key="8">
    <source>
        <dbReference type="ARBA" id="ARBA00022777"/>
    </source>
</evidence>
<keyword evidence="6" id="KW-0677">Repeat</keyword>
<dbReference type="GO" id="GO:0060298">
    <property type="term" value="P:positive regulation of sarcomere organization"/>
    <property type="evidence" value="ECO:0007669"/>
    <property type="project" value="UniProtKB-ARBA"/>
</dbReference>
<organism evidence="16 17">
    <name type="scientific">Polypedilum vanderplanki</name>
    <name type="common">Sleeping chironomid midge</name>
    <dbReference type="NCBI Taxonomy" id="319348"/>
    <lineage>
        <taxon>Eukaryota</taxon>
        <taxon>Metazoa</taxon>
        <taxon>Ecdysozoa</taxon>
        <taxon>Arthropoda</taxon>
        <taxon>Hexapoda</taxon>
        <taxon>Insecta</taxon>
        <taxon>Pterygota</taxon>
        <taxon>Neoptera</taxon>
        <taxon>Endopterygota</taxon>
        <taxon>Diptera</taxon>
        <taxon>Nematocera</taxon>
        <taxon>Chironomoidea</taxon>
        <taxon>Chironomidae</taxon>
        <taxon>Chironominae</taxon>
        <taxon>Polypedilum</taxon>
        <taxon>Polypedilum</taxon>
    </lineage>
</organism>
<evidence type="ECO:0000313" key="16">
    <source>
        <dbReference type="EMBL" id="KAG5676321.1"/>
    </source>
</evidence>
<feature type="region of interest" description="Disordered" evidence="12">
    <location>
        <begin position="1984"/>
        <end position="2036"/>
    </location>
</feature>
<dbReference type="CDD" id="cd14103">
    <property type="entry name" value="STKc_MLCK"/>
    <property type="match status" value="1"/>
</dbReference>
<dbReference type="InterPro" id="IPR003599">
    <property type="entry name" value="Ig_sub"/>
</dbReference>
<feature type="domain" description="Fibronectin type-III" evidence="15">
    <location>
        <begin position="38"/>
        <end position="134"/>
    </location>
</feature>
<proteinExistence type="inferred from homology"/>
<dbReference type="FunFam" id="3.30.200.20:FF:000042">
    <property type="entry name" value="Aurora kinase A"/>
    <property type="match status" value="1"/>
</dbReference>
<feature type="domain" description="Fibronectin type-III" evidence="15">
    <location>
        <begin position="1285"/>
        <end position="1381"/>
    </location>
</feature>
<feature type="domain" description="Ig-like" evidence="14">
    <location>
        <begin position="747"/>
        <end position="835"/>
    </location>
</feature>
<keyword evidence="9 11" id="KW-0067">ATP-binding</keyword>
<dbReference type="InterPro" id="IPR008271">
    <property type="entry name" value="Ser/Thr_kinase_AS"/>
</dbReference>
<dbReference type="PANTHER" id="PTHR47633:SF7">
    <property type="entry name" value="TITIN HOMOLOG"/>
    <property type="match status" value="1"/>
</dbReference>
<dbReference type="PROSITE" id="PS50835">
    <property type="entry name" value="IG_LIKE"/>
    <property type="match status" value="7"/>
</dbReference>
<dbReference type="Proteomes" id="UP001107558">
    <property type="component" value="Chromosome 2"/>
</dbReference>
<evidence type="ECO:0008006" key="18">
    <source>
        <dbReference type="Google" id="ProtNLM"/>
    </source>
</evidence>
<feature type="compositionally biased region" description="Low complexity" evidence="12">
    <location>
        <begin position="702"/>
        <end position="719"/>
    </location>
</feature>
<dbReference type="InterPro" id="IPR036116">
    <property type="entry name" value="FN3_sf"/>
</dbReference>
<dbReference type="SMART" id="SM00060">
    <property type="entry name" value="FN3"/>
    <property type="match status" value="2"/>
</dbReference>
<name>A0A9J6C2B0_POLVA</name>
<keyword evidence="7 11" id="KW-0547">Nucleotide-binding</keyword>
<dbReference type="SUPFAM" id="SSF49265">
    <property type="entry name" value="Fibronectin type III"/>
    <property type="match status" value="1"/>
</dbReference>
<sequence>MCNKLQCYFVPNNANNVAFCETIFIHSIILKLDPPGQIPNEPTVIDSSANHLSLSWMKPQCNDAAPVIGYRIDAWLVGKEGDATWKEIGTSAIASFDVFNLKAGCEYHFRVTPRNRYGYGPSTQTTYPIMFGDVVKLPEFTKILPGQLKALVNNDITLECVAMGSPRPDIIWYKDGIRIDSNEKRQISSIGPLCRLVIRNITEEDNGRYTCEASNKEGRVSTFARVQTVSDPKIFEADNKLKRNIEIDLEQLKNDEIMPQFTMRLRDRRVQCTYPVRLTCQVLANPQAIIEWYKDDIKLVEDDRFAFLQEDQFSTLEISRTYLEDSGQYTVTARNELGSVSCHCNLIVDKGIRAYISPEFFKPLDMIYTCNENEEIRLQAHVEAYPSVGVTWHHDGIRLRPSRRIQATLDTDGVVTLVITEATIRDAGTYTCVASNAVGRVESTCKVNIIENPDKKSRVIPSIVAPDAPYSKEPMFLTKPRSSEAYEGDTVIIMCEVIGDPKPEVIWLRDFLKPEYYKDAPHFRSVIGNESEYRLEIPQAKIEYTGTYSVIASNCYGQAKAIISLQIYAKDLGRSMDAGSIIHGNVETLPRIVKHLKDLRCCDGDAVTLECHVEGLPEPNVFWEKDGKILHDRSTEHRQQFNGRKATLSIPRVFPEDEGQYCLVACNNMGRVKSSACIIVDVPEEKENLLSRQLSRPMTFLSPNSTPRSTPRSTPARSMSPLSLHLSMISNNLNLTYRQKRYRFSAPKFYSVPHNRVCEEGDTVRFQCAIAGHPVPWSTWDKDGIIVTPSQRYIIRERDDMRYLEIEEVGFEDAGLYRITLENDYGRIEATARLDIIKSGKMHRRGIRASSAPNRDSTSMSRRIMGYSTRIGGRMALATQRAQSIPAKKATVFHNGYDITDSDRLTITELENEILLEIDNVKTYDEGEYTLMLEDDNGITTTSTFAKVHYVEDEVFDERVSPQIKRHLNKKFTSIEGIPLDLTLQIDCKIPFDYVWLRNDELLVNSEDFIFIDHGNGVLTLRIQDPFIFDSGKYKCVISTLAGECSSECDVEIEELEGINIFDVIPEFIKAPLPSIALPGCPVSFCTRVTPIDSNVVWSICGCEITNDTKGYKIERLEDGLNVLHVLSVDHNISGEVKCRVISHNNPQIFNVYHTNLTVLPVPINERYEPIETVLENNSNNKSSLVHDLDLTCFITKRPEDRTVLVGDSIELNVSYIGYPEPTVRWMRAERLIKSQPNTIIITKNGHSRLIINNITSDQSGKYSVEIMNEHSTDIASSSVAVEGVPDAPISLSYSKGTDRIAVAWSGPAYDGGCMLTGFILEMQQDDGEWKEVATVVDSLAYTVKNLTYDVRYKFRVRAQNVHGNSPPSKSTEEIILVKQQSIDMSEDEECEEIYSKEIPYVKAGGDFKARFEIMEELGKGRFGTVHRVMERETGLILAAKIIKCIKAMDRKKVQDEIKIMKSLQHPKLLQLSASFETQKEIIMVMEYLNGGELFERVVADDFTLTERDCILFMRQICEGVEYMHSKYVVHLDLKPENIMCHTRTSHQIKIIDFGLAQNLEPGKQVRVLFGTPEFCPPEIINYEPIGLQSDMWSLGVICYVLLTGLSPFMGESDVDTFSNITRAYYDFDDEAFDAISEEAKDFIAGLLVYRKESRMNAKQCLESKWLSQHYDVMGSIKLCTDKLKKFIIRRKWQKTGNAIRAIGKMKSLTLSAASRKSASGISSINSPRPSISGLCLSSNHNYVTDNRITSVAEETVIDDNKSKQHSKLCNERSDSGFSECSNCSTPSASCMCSNSMNVSHDKSKTIVEERINSSSSLEPHDTTTSDSQHHEEEEEAHTSSDHDIHSEISSLEYDCDTLAVSIRVPTRRELLQNEQGEPMTEIERRKISLENKAKKNVTNNSRAEFSLEKLKKTSKVAQLMERFEETSPLMSQTQQTENNLKFKTSVTIEKGLKSNTNTSVKSCDLPKHNNVKNATNHKILSSSEASRAALSTRTSATTPTTTFRLSDRVKEATERLSKPKQQQQATTSTTMTTDKTTKASILKQNANFVRSKEFWRR</sequence>
<evidence type="ECO:0000256" key="3">
    <source>
        <dbReference type="ARBA" id="ARBA00022490"/>
    </source>
</evidence>
<feature type="domain" description="Ig-like" evidence="14">
    <location>
        <begin position="358"/>
        <end position="448"/>
    </location>
</feature>
<dbReference type="FunFam" id="2.60.40.10:FF:000107">
    <property type="entry name" value="Myosin, light chain kinase a"/>
    <property type="match status" value="2"/>
</dbReference>
<evidence type="ECO:0000256" key="9">
    <source>
        <dbReference type="ARBA" id="ARBA00022840"/>
    </source>
</evidence>
<dbReference type="EMBL" id="JADBJN010000002">
    <property type="protein sequence ID" value="KAG5676321.1"/>
    <property type="molecule type" value="Genomic_DNA"/>
</dbReference>
<evidence type="ECO:0000256" key="6">
    <source>
        <dbReference type="ARBA" id="ARBA00022737"/>
    </source>
</evidence>
<dbReference type="PROSITE" id="PS00108">
    <property type="entry name" value="PROTEIN_KINASE_ST"/>
    <property type="match status" value="1"/>
</dbReference>
<feature type="region of interest" description="Disordered" evidence="12">
    <location>
        <begin position="700"/>
        <end position="719"/>
    </location>
</feature>
<dbReference type="InterPro" id="IPR017441">
    <property type="entry name" value="Protein_kinase_ATP_BS"/>
</dbReference>
<feature type="compositionally biased region" description="Low complexity" evidence="12">
    <location>
        <begin position="1984"/>
        <end position="2005"/>
    </location>
</feature>
<evidence type="ECO:0000256" key="5">
    <source>
        <dbReference type="ARBA" id="ARBA00022679"/>
    </source>
</evidence>
<gene>
    <name evidence="16" type="ORF">PVAND_006167</name>
</gene>
<evidence type="ECO:0000313" key="17">
    <source>
        <dbReference type="Proteomes" id="UP001107558"/>
    </source>
</evidence>
<dbReference type="FunFam" id="2.60.40.10:FF:001452">
    <property type="entry name" value="Uncharacterized protein, isoform F"/>
    <property type="match status" value="1"/>
</dbReference>
<dbReference type="PANTHER" id="PTHR47633">
    <property type="entry name" value="IMMUNOGLOBULIN"/>
    <property type="match status" value="1"/>
</dbReference>
<dbReference type="GO" id="GO:0005737">
    <property type="term" value="C:cytoplasm"/>
    <property type="evidence" value="ECO:0007669"/>
    <property type="project" value="UniProtKB-SubCell"/>
</dbReference>
<dbReference type="SMART" id="SM00409">
    <property type="entry name" value="IG"/>
    <property type="match status" value="10"/>
</dbReference>
<dbReference type="Gene3D" id="3.30.200.20">
    <property type="entry name" value="Phosphorylase Kinase, domain 1"/>
    <property type="match status" value="1"/>
</dbReference>
<dbReference type="GO" id="GO:0040017">
    <property type="term" value="P:positive regulation of locomotion"/>
    <property type="evidence" value="ECO:0007669"/>
    <property type="project" value="UniProtKB-ARBA"/>
</dbReference>
<dbReference type="InterPro" id="IPR036179">
    <property type="entry name" value="Ig-like_dom_sf"/>
</dbReference>
<dbReference type="CDD" id="cd00063">
    <property type="entry name" value="FN3"/>
    <property type="match status" value="2"/>
</dbReference>
<dbReference type="FunFam" id="1.10.510.10:FF:000175">
    <property type="entry name" value="Myosin light chain kinase, smooth muscle"/>
    <property type="match status" value="1"/>
</dbReference>